<organism evidence="6 7">
    <name type="scientific">Uliginosibacterium aquaticum</name>
    <dbReference type="NCBI Taxonomy" id="2731212"/>
    <lineage>
        <taxon>Bacteria</taxon>
        <taxon>Pseudomonadati</taxon>
        <taxon>Pseudomonadota</taxon>
        <taxon>Betaproteobacteria</taxon>
        <taxon>Rhodocyclales</taxon>
        <taxon>Zoogloeaceae</taxon>
        <taxon>Uliginosibacterium</taxon>
    </lineage>
</organism>
<dbReference type="InterPro" id="IPR015424">
    <property type="entry name" value="PyrdxlP-dep_Trfase"/>
</dbReference>
<dbReference type="Pfam" id="PF00155">
    <property type="entry name" value="Aminotran_1_2"/>
    <property type="match status" value="1"/>
</dbReference>
<keyword evidence="2 6" id="KW-0032">Aminotransferase</keyword>
<evidence type="ECO:0000256" key="1">
    <source>
        <dbReference type="ARBA" id="ARBA00001933"/>
    </source>
</evidence>
<dbReference type="InterPro" id="IPR050859">
    <property type="entry name" value="Class-I_PLP-dep_aminotransf"/>
</dbReference>
<evidence type="ECO:0000256" key="2">
    <source>
        <dbReference type="ARBA" id="ARBA00022576"/>
    </source>
</evidence>
<dbReference type="EMBL" id="JABCSC020000002">
    <property type="protein sequence ID" value="NSL55460.1"/>
    <property type="molecule type" value="Genomic_DNA"/>
</dbReference>
<dbReference type="CDD" id="cd00609">
    <property type="entry name" value="AAT_like"/>
    <property type="match status" value="1"/>
</dbReference>
<dbReference type="SUPFAM" id="SSF53383">
    <property type="entry name" value="PLP-dependent transferases"/>
    <property type="match status" value="1"/>
</dbReference>
<evidence type="ECO:0000313" key="7">
    <source>
        <dbReference type="Proteomes" id="UP000778523"/>
    </source>
</evidence>
<reference evidence="6 7" key="1">
    <citation type="submission" date="2020-06" db="EMBL/GenBank/DDBJ databases">
        <title>Draft genome of Uliginosibacterium sp. IMCC34675.</title>
        <authorList>
            <person name="Song J."/>
        </authorList>
    </citation>
    <scope>NUCLEOTIDE SEQUENCE [LARGE SCALE GENOMIC DNA]</scope>
    <source>
        <strain evidence="6 7">IMCC34675</strain>
    </source>
</reference>
<dbReference type="Gene3D" id="3.90.1150.10">
    <property type="entry name" value="Aspartate Aminotransferase, domain 1"/>
    <property type="match status" value="1"/>
</dbReference>
<accession>A0ABX2IFH3</accession>
<feature type="domain" description="Aminotransferase class I/classII large" evidence="5">
    <location>
        <begin position="63"/>
        <end position="393"/>
    </location>
</feature>
<dbReference type="GO" id="GO:0008483">
    <property type="term" value="F:transaminase activity"/>
    <property type="evidence" value="ECO:0007669"/>
    <property type="project" value="UniProtKB-KW"/>
</dbReference>
<gene>
    <name evidence="6" type="ORF">HJ583_010530</name>
</gene>
<evidence type="ECO:0000259" key="5">
    <source>
        <dbReference type="Pfam" id="PF00155"/>
    </source>
</evidence>
<dbReference type="PANTHER" id="PTHR42790">
    <property type="entry name" value="AMINOTRANSFERASE"/>
    <property type="match status" value="1"/>
</dbReference>
<dbReference type="Proteomes" id="UP000778523">
    <property type="component" value="Unassembled WGS sequence"/>
</dbReference>
<keyword evidence="7" id="KW-1185">Reference proteome</keyword>
<evidence type="ECO:0000256" key="4">
    <source>
        <dbReference type="ARBA" id="ARBA00022898"/>
    </source>
</evidence>
<dbReference type="InterPro" id="IPR015421">
    <property type="entry name" value="PyrdxlP-dep_Trfase_major"/>
</dbReference>
<keyword evidence="4" id="KW-0663">Pyridoxal phosphate</keyword>
<dbReference type="InterPro" id="IPR004839">
    <property type="entry name" value="Aminotransferase_I/II_large"/>
</dbReference>
<dbReference type="Gene3D" id="3.40.640.10">
    <property type="entry name" value="Type I PLP-dependent aspartate aminotransferase-like (Major domain)"/>
    <property type="match status" value="1"/>
</dbReference>
<dbReference type="PANTHER" id="PTHR42790:SF19">
    <property type="entry name" value="KYNURENINE_ALPHA-AMINOADIPATE AMINOTRANSFERASE, MITOCHONDRIAL"/>
    <property type="match status" value="1"/>
</dbReference>
<dbReference type="InterPro" id="IPR015422">
    <property type="entry name" value="PyrdxlP-dep_Trfase_small"/>
</dbReference>
<comment type="caution">
    <text evidence="6">The sequence shown here is derived from an EMBL/GenBank/DDBJ whole genome shotgun (WGS) entry which is preliminary data.</text>
</comment>
<keyword evidence="3" id="KW-0808">Transferase</keyword>
<proteinExistence type="predicted"/>
<evidence type="ECO:0000256" key="3">
    <source>
        <dbReference type="ARBA" id="ARBA00022679"/>
    </source>
</evidence>
<protein>
    <submittedName>
        <fullName evidence="6">PLP-dependent aminotransferase family protein</fullName>
    </submittedName>
</protein>
<name>A0ABX2IFH3_9RHOO</name>
<sequence>MTYLESAVPLAPTQPEFELAHRTARLKSSLVRDILAAAAQPGMISFAGGLPAADLMPPLPLEAFANSALHQYGTSEGEPAYRSAVAEWIGSMGLEVSAEQVLALSGSQQGLDFAAKLFIDEDSPVLVEGPTYVAALQVFELFGADIASVPLTAEGPDLAAFEALLATRKPRCVYLIPCFQNPSGTCYSPAARAGIAELLDRYNVPLIEDEPYRSVALDVEHPMTPICALLHRASWIYLGSFSKILWPGLRIAYLAAHPALLPHLVRLKQAADLHTQRPGQAAVAHWLAGGTQASDLGKLCSGYRLRRNAMQAALARHFGDIADWQTPRGGLFFWLRLRGELSATRATLDKALAQGVAFMPGEAFFPDPLQGRQYLRLNYSRSTPEEMERGLATLAACIRGA</sequence>
<evidence type="ECO:0000313" key="6">
    <source>
        <dbReference type="EMBL" id="NSL55460.1"/>
    </source>
</evidence>
<comment type="cofactor">
    <cofactor evidence="1">
        <name>pyridoxal 5'-phosphate</name>
        <dbReference type="ChEBI" id="CHEBI:597326"/>
    </cofactor>
</comment>